<dbReference type="GO" id="GO:0002189">
    <property type="term" value="C:ribose phosphate diphosphokinase complex"/>
    <property type="evidence" value="ECO:0007669"/>
    <property type="project" value="TreeGrafter"/>
</dbReference>
<evidence type="ECO:0000313" key="5">
    <source>
        <dbReference type="EMBL" id="CDS15310.1"/>
    </source>
</evidence>
<dbReference type="FunFam" id="3.40.50.2020:FF:000043">
    <property type="entry name" value="Ribose-phosphate pyrophosphokinase 1"/>
    <property type="match status" value="1"/>
</dbReference>
<dbReference type="NCBIfam" id="TIGR01251">
    <property type="entry name" value="ribP_PPkin"/>
    <property type="match status" value="1"/>
</dbReference>
<evidence type="ECO:0000256" key="1">
    <source>
        <dbReference type="ARBA" id="ARBA00006478"/>
    </source>
</evidence>
<dbReference type="GO" id="GO:0000287">
    <property type="term" value="F:magnesium ion binding"/>
    <property type="evidence" value="ECO:0007669"/>
    <property type="project" value="InterPro"/>
</dbReference>
<dbReference type="InterPro" id="IPR005946">
    <property type="entry name" value="Rib-P_diPkinase"/>
</dbReference>
<dbReference type="FunFam" id="3.40.50.2020:FF:000014">
    <property type="entry name" value="Ribose-phosphate pyrophosphokinase 1"/>
    <property type="match status" value="1"/>
</dbReference>
<dbReference type="Gene3D" id="3.40.50.2020">
    <property type="match status" value="3"/>
</dbReference>
<evidence type="ECO:0000256" key="2">
    <source>
        <dbReference type="ARBA" id="ARBA00022727"/>
    </source>
</evidence>
<dbReference type="AlphaFoldDB" id="A0A068W730"/>
<dbReference type="GO" id="GO:0006015">
    <property type="term" value="P:5-phosphoribose 1-diphosphate biosynthetic process"/>
    <property type="evidence" value="ECO:0007669"/>
    <property type="project" value="TreeGrafter"/>
</dbReference>
<dbReference type="Proteomes" id="UP000492820">
    <property type="component" value="Unassembled WGS sequence"/>
</dbReference>
<dbReference type="GO" id="GO:0005737">
    <property type="term" value="C:cytoplasm"/>
    <property type="evidence" value="ECO:0007669"/>
    <property type="project" value="TreeGrafter"/>
</dbReference>
<gene>
    <name evidence="7" type="primary">EGR_00389</name>
    <name evidence="5" type="ORF">EgrG_000770800</name>
</gene>
<dbReference type="SUPFAM" id="SSF53271">
    <property type="entry name" value="PRTase-like"/>
    <property type="match status" value="2"/>
</dbReference>
<evidence type="ECO:0000313" key="6">
    <source>
        <dbReference type="Proteomes" id="UP000492820"/>
    </source>
</evidence>
<dbReference type="GO" id="GO:0004749">
    <property type="term" value="F:ribose phosphate diphosphokinase activity"/>
    <property type="evidence" value="ECO:0007669"/>
    <property type="project" value="TreeGrafter"/>
</dbReference>
<dbReference type="WBParaSite" id="EgrG_000770800">
    <property type="protein sequence ID" value="EgrG_000770800"/>
    <property type="gene ID" value="EgrG_000770800"/>
</dbReference>
<evidence type="ECO:0000259" key="4">
    <source>
        <dbReference type="Pfam" id="PF13793"/>
    </source>
</evidence>
<dbReference type="PANTHER" id="PTHR10210:SF53">
    <property type="entry name" value="GH23275P"/>
    <property type="match status" value="1"/>
</dbReference>
<comment type="similarity">
    <text evidence="1">Belongs to the ribose-phosphate pyrophosphokinase family.</text>
</comment>
<proteinExistence type="inferred from homology"/>
<evidence type="ECO:0000256" key="3">
    <source>
        <dbReference type="SAM" id="MobiDB-lite"/>
    </source>
</evidence>
<reference evidence="5" key="2">
    <citation type="submission" date="2014-06" db="EMBL/GenBank/DDBJ databases">
        <authorList>
            <person name="Aslett M."/>
        </authorList>
    </citation>
    <scope>NUCLEOTIDE SEQUENCE</scope>
</reference>
<name>A0A068W730_ECHGR</name>
<dbReference type="GO" id="GO:0006164">
    <property type="term" value="P:purine nucleotide biosynthetic process"/>
    <property type="evidence" value="ECO:0007669"/>
    <property type="project" value="TreeGrafter"/>
</dbReference>
<feature type="domain" description="Ribose-phosphate pyrophosphokinase N-terminal" evidence="4">
    <location>
        <begin position="26"/>
        <end position="140"/>
    </location>
</feature>
<dbReference type="EMBL" id="LK028576">
    <property type="protein sequence ID" value="CDS15310.1"/>
    <property type="molecule type" value="Genomic_DNA"/>
</dbReference>
<dbReference type="InterPro" id="IPR029057">
    <property type="entry name" value="PRTase-like"/>
</dbReference>
<dbReference type="OrthoDB" id="413572at2759"/>
<protein>
    <submittedName>
        <fullName evidence="5 7">Phosphoribosyl pyrophosphokinase</fullName>
    </submittedName>
</protein>
<reference evidence="7" key="3">
    <citation type="submission" date="2020-10" db="UniProtKB">
        <authorList>
            <consortium name="WormBaseParasite"/>
        </authorList>
    </citation>
    <scope>IDENTIFICATION</scope>
</reference>
<keyword evidence="2" id="KW-0545">Nucleotide biosynthesis</keyword>
<dbReference type="Pfam" id="PF13793">
    <property type="entry name" value="Pribosyltran_N"/>
    <property type="match status" value="1"/>
</dbReference>
<reference evidence="5 6" key="1">
    <citation type="journal article" date="2013" name="Nature">
        <title>The genomes of four tapeworm species reveal adaptations to parasitism.</title>
        <authorList>
            <person name="Tsai I.J."/>
            <person name="Zarowiecki M."/>
            <person name="Holroyd N."/>
            <person name="Garciarrubio A."/>
            <person name="Sanchez-Flores A."/>
            <person name="Brooks K.L."/>
            <person name="Tracey A."/>
            <person name="Bobes R.J."/>
            <person name="Fragoso G."/>
            <person name="Sciutto E."/>
            <person name="Aslett M."/>
            <person name="Beasley H."/>
            <person name="Bennett H.M."/>
            <person name="Cai J."/>
            <person name="Camicia F."/>
            <person name="Clark R."/>
            <person name="Cucher M."/>
            <person name="De Silva N."/>
            <person name="Day T.A."/>
            <person name="Deplazes P."/>
            <person name="Estrada K."/>
            <person name="Fernandez C."/>
            <person name="Holland P.W."/>
            <person name="Hou J."/>
            <person name="Hu S."/>
            <person name="Huckvale T."/>
            <person name="Hung S.S."/>
            <person name="Kamenetzky L."/>
            <person name="Keane J.A."/>
            <person name="Kiss F."/>
            <person name="Koziol U."/>
            <person name="Lambert O."/>
            <person name="Liu K."/>
            <person name="Luo X."/>
            <person name="Luo Y."/>
            <person name="Macchiaroli N."/>
            <person name="Nichol S."/>
            <person name="Paps J."/>
            <person name="Parkinson J."/>
            <person name="Pouchkina-Stantcheva N."/>
            <person name="Riddiford N."/>
            <person name="Rosenzvit M."/>
            <person name="Salinas G."/>
            <person name="Wasmuth J.D."/>
            <person name="Zamanian M."/>
            <person name="Zheng Y."/>
            <person name="Cai X."/>
            <person name="Soberon X."/>
            <person name="Olson P.D."/>
            <person name="Laclette J.P."/>
            <person name="Brehm K."/>
            <person name="Berriman M."/>
            <person name="Garciarrubio A."/>
            <person name="Bobes R.J."/>
            <person name="Fragoso G."/>
            <person name="Sanchez-Flores A."/>
            <person name="Estrada K."/>
            <person name="Cevallos M.A."/>
            <person name="Morett E."/>
            <person name="Gonzalez V."/>
            <person name="Portillo T."/>
            <person name="Ochoa-Leyva A."/>
            <person name="Jose M.V."/>
            <person name="Sciutto E."/>
            <person name="Landa A."/>
            <person name="Jimenez L."/>
            <person name="Valdes V."/>
            <person name="Carrero J.C."/>
            <person name="Larralde C."/>
            <person name="Morales-Montor J."/>
            <person name="Limon-Lason J."/>
            <person name="Soberon X."/>
            <person name="Laclette J.P."/>
        </authorList>
    </citation>
    <scope>NUCLEOTIDE SEQUENCE [LARGE SCALE GENOMIC DNA]</scope>
</reference>
<dbReference type="InterPro" id="IPR029099">
    <property type="entry name" value="Pribosyltran_N"/>
</dbReference>
<accession>A0A068W730</accession>
<evidence type="ECO:0000313" key="7">
    <source>
        <dbReference type="WBParaSite" id="EgrG_000770800"/>
    </source>
</evidence>
<dbReference type="GO" id="GO:0016301">
    <property type="term" value="F:kinase activity"/>
    <property type="evidence" value="ECO:0007669"/>
    <property type="project" value="UniProtKB-KW"/>
</dbReference>
<dbReference type="SMART" id="SM01400">
    <property type="entry name" value="Pribosyltran_N"/>
    <property type="match status" value="1"/>
</dbReference>
<dbReference type="GO" id="GO:0005524">
    <property type="term" value="F:ATP binding"/>
    <property type="evidence" value="ECO:0007669"/>
    <property type="project" value="TreeGrafter"/>
</dbReference>
<dbReference type="PANTHER" id="PTHR10210">
    <property type="entry name" value="RIBOSE-PHOSPHATE DIPHOSPHOKINASE FAMILY MEMBER"/>
    <property type="match status" value="1"/>
</dbReference>
<dbReference type="Pfam" id="PF14572">
    <property type="entry name" value="Pribosyl_synth"/>
    <property type="match status" value="2"/>
</dbReference>
<keyword evidence="5" id="KW-0808">Transferase</keyword>
<organism evidence="5">
    <name type="scientific">Echinococcus granulosus</name>
    <name type="common">Hydatid tapeworm</name>
    <dbReference type="NCBI Taxonomy" id="6210"/>
    <lineage>
        <taxon>Eukaryota</taxon>
        <taxon>Metazoa</taxon>
        <taxon>Spiralia</taxon>
        <taxon>Lophotrochozoa</taxon>
        <taxon>Platyhelminthes</taxon>
        <taxon>Cestoda</taxon>
        <taxon>Eucestoda</taxon>
        <taxon>Cyclophyllidea</taxon>
        <taxon>Taeniidae</taxon>
        <taxon>Echinococcus</taxon>
        <taxon>Echinococcus granulosus group</taxon>
    </lineage>
</organism>
<feature type="region of interest" description="Disordered" evidence="3">
    <location>
        <begin position="217"/>
        <end position="238"/>
    </location>
</feature>
<keyword evidence="5" id="KW-0418">Kinase</keyword>
<sequence>MMPFQRRIASKATSSSGFVAESKGLVVLTGNSHPDLVKRICKQLTIQPCKSVTSKHSNRETKVEIQETVRGRDVYLIQTGTLHVNDDIMELLILAFACKAACARRVILVVPYLPYCKQNKMRKRGSITCKLIAQLICSTGIDHVITIDLHSKEIQGFFDVSVDNLRASPFLIRYIMETISDHRNCVIVAKDPNSVARATSYAERLRVSLAVIHGVDREDTERTDGRTSPPPMEGEIKDWDANGMVSDFMSQDGEILRRPKLEAWGANGDDQENIPKLTVSVPTHRKRTSESINSSGLEPEPLTSPFVHNVLDFLPALQEKEKPPLNLVGNVNGKIAIIVDDIIDDVDDYVTAAELLHSRGAYKVYLIATHGLLTGNAAEKIEQSLLDEVVVTNTVPHEVQKMQCHKIRTVDISPLLAEAIRRIHNGESMIRCTLLNFQQLPTIKFLPLFGTNRNLPGKREDYCAREGL</sequence>